<keyword evidence="9" id="KW-1185">Reference proteome</keyword>
<keyword evidence="5" id="KW-0804">Transcription</keyword>
<proteinExistence type="inferred from homology"/>
<dbReference type="STRING" id="1179773.BN6_62110"/>
<keyword evidence="4" id="KW-0238">DNA-binding</keyword>
<evidence type="ECO:0000256" key="2">
    <source>
        <dbReference type="ARBA" id="ARBA00023015"/>
    </source>
</evidence>
<dbReference type="SUPFAM" id="SSF88659">
    <property type="entry name" value="Sigma3 and sigma4 domains of RNA polymerase sigma factors"/>
    <property type="match status" value="1"/>
</dbReference>
<reference evidence="8 9" key="1">
    <citation type="journal article" date="2012" name="BMC Genomics">
        <title>Complete genome sequence of Saccharothrix espanaensis DSM 44229T and comparison to the other completely sequenced Pseudonocardiaceae.</title>
        <authorList>
            <person name="Strobel T."/>
            <person name="Al-Dilaimi A."/>
            <person name="Blom J."/>
            <person name="Gessner A."/>
            <person name="Kalinowski J."/>
            <person name="Luzhetska M."/>
            <person name="Puhler A."/>
            <person name="Szczepanowski R."/>
            <person name="Bechthold A."/>
            <person name="Ruckert C."/>
        </authorList>
    </citation>
    <scope>NUCLEOTIDE SEQUENCE [LARGE SCALE GENOMIC DNA]</scope>
    <source>
        <strain evidence="9">ATCC 51144 / DSM 44229 / JCM 9112 / NBRC 15066 / NRRL 15764</strain>
    </source>
</reference>
<dbReference type="PATRIC" id="fig|1179773.3.peg.6260"/>
<dbReference type="GO" id="GO:0006352">
    <property type="term" value="P:DNA-templated transcription initiation"/>
    <property type="evidence" value="ECO:0007669"/>
    <property type="project" value="InterPro"/>
</dbReference>
<dbReference type="NCBIfam" id="TIGR02937">
    <property type="entry name" value="sigma70-ECF"/>
    <property type="match status" value="1"/>
</dbReference>
<dbReference type="InterPro" id="IPR013325">
    <property type="entry name" value="RNA_pol_sigma_r2"/>
</dbReference>
<dbReference type="GO" id="GO:0016987">
    <property type="term" value="F:sigma factor activity"/>
    <property type="evidence" value="ECO:0007669"/>
    <property type="project" value="UniProtKB-KW"/>
</dbReference>
<dbReference type="GO" id="GO:0003677">
    <property type="term" value="F:DNA binding"/>
    <property type="evidence" value="ECO:0007669"/>
    <property type="project" value="UniProtKB-KW"/>
</dbReference>
<evidence type="ECO:0000256" key="4">
    <source>
        <dbReference type="ARBA" id="ARBA00023125"/>
    </source>
</evidence>
<dbReference type="InterPro" id="IPR013324">
    <property type="entry name" value="RNA_pol_sigma_r3/r4-like"/>
</dbReference>
<dbReference type="KEGG" id="sesp:BN6_62110"/>
<evidence type="ECO:0000256" key="5">
    <source>
        <dbReference type="ARBA" id="ARBA00023163"/>
    </source>
</evidence>
<feature type="domain" description="RNA polymerase sigma-70 region 2" evidence="6">
    <location>
        <begin position="15"/>
        <end position="78"/>
    </location>
</feature>
<keyword evidence="3" id="KW-0731">Sigma factor</keyword>
<dbReference type="OrthoDB" id="3783006at2"/>
<evidence type="ECO:0000259" key="7">
    <source>
        <dbReference type="Pfam" id="PF08281"/>
    </source>
</evidence>
<protein>
    <submittedName>
        <fullName evidence="8">RNA polymerase, sigma-24 subunit, ECF subfamily</fullName>
    </submittedName>
</protein>
<dbReference type="Gene3D" id="1.10.10.10">
    <property type="entry name" value="Winged helix-like DNA-binding domain superfamily/Winged helix DNA-binding domain"/>
    <property type="match status" value="1"/>
</dbReference>
<evidence type="ECO:0000256" key="1">
    <source>
        <dbReference type="ARBA" id="ARBA00010641"/>
    </source>
</evidence>
<dbReference type="EMBL" id="HE804045">
    <property type="protein sequence ID" value="CCH33462.1"/>
    <property type="molecule type" value="Genomic_DNA"/>
</dbReference>
<evidence type="ECO:0000313" key="8">
    <source>
        <dbReference type="EMBL" id="CCH33462.1"/>
    </source>
</evidence>
<dbReference type="Gene3D" id="1.10.1740.10">
    <property type="match status" value="1"/>
</dbReference>
<dbReference type="InterPro" id="IPR014325">
    <property type="entry name" value="RNA_pol_sigma-E_actinobac"/>
</dbReference>
<dbReference type="SUPFAM" id="SSF88946">
    <property type="entry name" value="Sigma2 domain of RNA polymerase sigma factors"/>
    <property type="match status" value="1"/>
</dbReference>
<dbReference type="PANTHER" id="PTHR43133">
    <property type="entry name" value="RNA POLYMERASE ECF-TYPE SIGMA FACTO"/>
    <property type="match status" value="1"/>
</dbReference>
<accession>K0K7D9</accession>
<feature type="domain" description="RNA polymerase sigma factor 70 region 4 type 2" evidence="7">
    <location>
        <begin position="102"/>
        <end position="152"/>
    </location>
</feature>
<dbReference type="CDD" id="cd06171">
    <property type="entry name" value="Sigma70_r4"/>
    <property type="match status" value="1"/>
</dbReference>
<dbReference type="InterPro" id="IPR013249">
    <property type="entry name" value="RNA_pol_sigma70_r4_t2"/>
</dbReference>
<name>K0K7D9_SACES</name>
<dbReference type="eggNOG" id="COG1595">
    <property type="taxonomic scope" value="Bacteria"/>
</dbReference>
<dbReference type="Pfam" id="PF08281">
    <property type="entry name" value="Sigma70_r4_2"/>
    <property type="match status" value="1"/>
</dbReference>
<comment type="similarity">
    <text evidence="1">Belongs to the sigma-70 factor family. ECF subfamily.</text>
</comment>
<dbReference type="InterPro" id="IPR036388">
    <property type="entry name" value="WH-like_DNA-bd_sf"/>
</dbReference>
<dbReference type="Pfam" id="PF04542">
    <property type="entry name" value="Sigma70_r2"/>
    <property type="match status" value="1"/>
</dbReference>
<dbReference type="HOGENOM" id="CLU_047691_15_4_11"/>
<dbReference type="NCBIfam" id="TIGR02983">
    <property type="entry name" value="SigE-fam_strep"/>
    <property type="match status" value="1"/>
</dbReference>
<dbReference type="RefSeq" id="WP_015103573.1">
    <property type="nucleotide sequence ID" value="NC_019673.1"/>
</dbReference>
<dbReference type="InterPro" id="IPR007627">
    <property type="entry name" value="RNA_pol_sigma70_r2"/>
</dbReference>
<dbReference type="PANTHER" id="PTHR43133:SF50">
    <property type="entry name" value="ECF RNA POLYMERASE SIGMA FACTOR SIGM"/>
    <property type="match status" value="1"/>
</dbReference>
<evidence type="ECO:0000313" key="9">
    <source>
        <dbReference type="Proteomes" id="UP000006281"/>
    </source>
</evidence>
<dbReference type="InterPro" id="IPR039425">
    <property type="entry name" value="RNA_pol_sigma-70-like"/>
</dbReference>
<evidence type="ECO:0000259" key="6">
    <source>
        <dbReference type="Pfam" id="PF04542"/>
    </source>
</evidence>
<sequence length="171" mass="19447">MSWDAEFTQYFDRCADSMRFTAYLLCGNHHEAEDVVQAAFLKLYLAGPKLVQREGLDAYLRRIVVRTFLAERRRVRWRREKLSEALPEVPVGAGLSEDKLVVWRALSTVPARQRAVLVLRYWHDLGVEETAAALQCSVGTVKSNASRGLKTLRQKLGPTFGELWQEVSPNA</sequence>
<keyword evidence="2" id="KW-0805">Transcription regulation</keyword>
<gene>
    <name evidence="8" type="ordered locus">BN6_62110</name>
</gene>
<evidence type="ECO:0000256" key="3">
    <source>
        <dbReference type="ARBA" id="ARBA00023082"/>
    </source>
</evidence>
<dbReference type="AlphaFoldDB" id="K0K7D9"/>
<dbReference type="InterPro" id="IPR014284">
    <property type="entry name" value="RNA_pol_sigma-70_dom"/>
</dbReference>
<dbReference type="BioCyc" id="SESP1179773:BN6_RS29895-MONOMER"/>
<dbReference type="Proteomes" id="UP000006281">
    <property type="component" value="Chromosome"/>
</dbReference>
<organism evidence="8 9">
    <name type="scientific">Saccharothrix espanaensis (strain ATCC 51144 / DSM 44229 / JCM 9112 / NBRC 15066 / NRRL 15764)</name>
    <dbReference type="NCBI Taxonomy" id="1179773"/>
    <lineage>
        <taxon>Bacteria</taxon>
        <taxon>Bacillati</taxon>
        <taxon>Actinomycetota</taxon>
        <taxon>Actinomycetes</taxon>
        <taxon>Pseudonocardiales</taxon>
        <taxon>Pseudonocardiaceae</taxon>
        <taxon>Saccharothrix</taxon>
    </lineage>
</organism>